<accession>A0ABX4IV85</accession>
<gene>
    <name evidence="2" type="ORF">BK796_02150</name>
</gene>
<keyword evidence="3" id="KW-1185">Reference proteome</keyword>
<keyword evidence="1" id="KW-0732">Signal</keyword>
<protein>
    <recommendedName>
        <fullName evidence="4">Lipoprotein</fullName>
    </recommendedName>
</protein>
<feature type="signal peptide" evidence="1">
    <location>
        <begin position="1"/>
        <end position="32"/>
    </location>
</feature>
<organism evidence="2 3">
    <name type="scientific">Kosakonia pseudosacchari</name>
    <dbReference type="NCBI Taxonomy" id="1646340"/>
    <lineage>
        <taxon>Bacteria</taxon>
        <taxon>Pseudomonadati</taxon>
        <taxon>Pseudomonadota</taxon>
        <taxon>Gammaproteobacteria</taxon>
        <taxon>Enterobacterales</taxon>
        <taxon>Enterobacteriaceae</taxon>
        <taxon>Kosakonia</taxon>
    </lineage>
</organism>
<reference evidence="2 3" key="1">
    <citation type="submission" date="2017-06" db="EMBL/GenBank/DDBJ databases">
        <title>Draft genome sequence of nitrogen-fixing Kosakonia pseudosacchari strain NN143 isolated from sugarcane roots.</title>
        <authorList>
            <person name="Li Y."/>
            <person name="Li S."/>
            <person name="Lin L."/>
            <person name="Wu X."/>
            <person name="Yang L."/>
            <person name="Li Y."/>
            <person name="An Q."/>
        </authorList>
    </citation>
    <scope>NUCLEOTIDE SEQUENCE [LARGE SCALE GENOMIC DNA]</scope>
    <source>
        <strain evidence="2 3">NN143</strain>
    </source>
</reference>
<evidence type="ECO:0000313" key="3">
    <source>
        <dbReference type="Proteomes" id="UP000219642"/>
    </source>
</evidence>
<proteinExistence type="predicted"/>
<dbReference type="PROSITE" id="PS51257">
    <property type="entry name" value="PROKAR_LIPOPROTEIN"/>
    <property type="match status" value="1"/>
</dbReference>
<sequence length="241" mass="26656">MHVMHRIYSTHPRFYFVAASFLLSCCASAVSAADFSGQWHGSESSESTLSLKLSQQNNTLSGSYCFITQRGNRIDCPDEQQDNLRGEVKNNTAIITFDSSFGGKNGKATLVINGDKLAWHLTQPPEHGDYYAPENYALVKETVHAGATTKIIRTDNFMIAIRNNCGAFTTPCDDLLYTGARNRDSQQISLHGKTRVDDANRVNGAEFRNGDVLYLIDYNPPKLVVTQAGKTLVNQPGSWLK</sequence>
<feature type="chain" id="PRO_5046365264" description="Lipoprotein" evidence="1">
    <location>
        <begin position="33"/>
        <end position="241"/>
    </location>
</feature>
<evidence type="ECO:0008006" key="4">
    <source>
        <dbReference type="Google" id="ProtNLM"/>
    </source>
</evidence>
<dbReference type="EMBL" id="NITV01000001">
    <property type="protein sequence ID" value="PDO90387.1"/>
    <property type="molecule type" value="Genomic_DNA"/>
</dbReference>
<evidence type="ECO:0000313" key="2">
    <source>
        <dbReference type="EMBL" id="PDO90387.1"/>
    </source>
</evidence>
<comment type="caution">
    <text evidence="2">The sequence shown here is derived from an EMBL/GenBank/DDBJ whole genome shotgun (WGS) entry which is preliminary data.</text>
</comment>
<dbReference type="Proteomes" id="UP000219642">
    <property type="component" value="Unassembled WGS sequence"/>
</dbReference>
<evidence type="ECO:0000256" key="1">
    <source>
        <dbReference type="SAM" id="SignalP"/>
    </source>
</evidence>
<name>A0ABX4IV85_9ENTR</name>